<accession>A0A612H4Y2</accession>
<dbReference type="AlphaFoldDB" id="A0A612H4Y2"/>
<name>A0A612H4Y2_SALET</name>
<sequence length="106" mass="11835">MIAAKQSRTASFSKALILIPPEKKPGITDRANHTMFNIKLEVAHSSGYAQRRNDKHFRLNRSTGLRYGVAFLLTKIAGQSGEIMYKVKVSYILPEGEQVRVVSTTV</sequence>
<evidence type="ECO:0000313" key="1">
    <source>
        <dbReference type="EMBL" id="ECW0107041.1"/>
    </source>
</evidence>
<comment type="caution">
    <text evidence="1">The sequence shown here is derived from an EMBL/GenBank/DDBJ whole genome shotgun (WGS) entry which is preliminary data.</text>
</comment>
<dbReference type="EMBL" id="AAKVAS010000005">
    <property type="protein sequence ID" value="ECW0107041.1"/>
    <property type="molecule type" value="Genomic_DNA"/>
</dbReference>
<reference evidence="1" key="1">
    <citation type="submission" date="2019-09" db="EMBL/GenBank/DDBJ databases">
        <authorList>
            <consortium name="GenomeTrakr network: Whole genome sequencing for foodborne pathogen traceback"/>
        </authorList>
    </citation>
    <scope>NUCLEOTIDE SEQUENCE</scope>
    <source>
        <strain evidence="1">AUSMDU00020873</strain>
    </source>
</reference>
<protein>
    <submittedName>
        <fullName evidence="1">Uncharacterized protein</fullName>
    </submittedName>
</protein>
<proteinExistence type="predicted"/>
<gene>
    <name evidence="1" type="ORF">F3Q63_07465</name>
</gene>
<organism evidence="1">
    <name type="scientific">Salmonella enterica I</name>
    <dbReference type="NCBI Taxonomy" id="59201"/>
    <lineage>
        <taxon>Bacteria</taxon>
        <taxon>Pseudomonadati</taxon>
        <taxon>Pseudomonadota</taxon>
        <taxon>Gammaproteobacteria</taxon>
        <taxon>Enterobacterales</taxon>
        <taxon>Enterobacteriaceae</taxon>
        <taxon>Salmonella</taxon>
    </lineage>
</organism>